<dbReference type="OrthoDB" id="1470350at2759"/>
<protein>
    <submittedName>
        <fullName evidence="10">Cytochrome P450 monooxygenase CYP63</fullName>
    </submittedName>
</protein>
<organism evidence="10 11">
    <name type="scientific">Obba rivulosa</name>
    <dbReference type="NCBI Taxonomy" id="1052685"/>
    <lineage>
        <taxon>Eukaryota</taxon>
        <taxon>Fungi</taxon>
        <taxon>Dikarya</taxon>
        <taxon>Basidiomycota</taxon>
        <taxon>Agaricomycotina</taxon>
        <taxon>Agaricomycetes</taxon>
        <taxon>Polyporales</taxon>
        <taxon>Gelatoporiaceae</taxon>
        <taxon>Obba</taxon>
    </lineage>
</organism>
<dbReference type="PRINTS" id="PR00463">
    <property type="entry name" value="EP450I"/>
</dbReference>
<dbReference type="InterPro" id="IPR036396">
    <property type="entry name" value="Cyt_P450_sf"/>
</dbReference>
<gene>
    <name evidence="10" type="ORF">OBBRIDRAFT_113840</name>
</gene>
<evidence type="ECO:0000256" key="9">
    <source>
        <dbReference type="SAM" id="Phobius"/>
    </source>
</evidence>
<evidence type="ECO:0000256" key="2">
    <source>
        <dbReference type="ARBA" id="ARBA00010617"/>
    </source>
</evidence>
<evidence type="ECO:0000256" key="3">
    <source>
        <dbReference type="ARBA" id="ARBA00022617"/>
    </source>
</evidence>
<dbReference type="GO" id="GO:0004497">
    <property type="term" value="F:monooxygenase activity"/>
    <property type="evidence" value="ECO:0007669"/>
    <property type="project" value="UniProtKB-KW"/>
</dbReference>
<keyword evidence="7 10" id="KW-0503">Monooxygenase</keyword>
<dbReference type="AlphaFoldDB" id="A0A8E2DIC3"/>
<evidence type="ECO:0000256" key="4">
    <source>
        <dbReference type="ARBA" id="ARBA00022723"/>
    </source>
</evidence>
<dbReference type="InterPro" id="IPR002401">
    <property type="entry name" value="Cyt_P450_E_grp-I"/>
</dbReference>
<accession>A0A8E2DIC3</accession>
<dbReference type="Gene3D" id="1.10.630.10">
    <property type="entry name" value="Cytochrome P450"/>
    <property type="match status" value="1"/>
</dbReference>
<evidence type="ECO:0000256" key="1">
    <source>
        <dbReference type="ARBA" id="ARBA00001971"/>
    </source>
</evidence>
<feature type="transmembrane region" description="Helical" evidence="9">
    <location>
        <begin position="15"/>
        <end position="34"/>
    </location>
</feature>
<evidence type="ECO:0000256" key="5">
    <source>
        <dbReference type="ARBA" id="ARBA00023002"/>
    </source>
</evidence>
<name>A0A8E2DIC3_9APHY</name>
<keyword evidence="9" id="KW-0812">Transmembrane</keyword>
<keyword evidence="4 8" id="KW-0479">Metal-binding</keyword>
<comment type="cofactor">
    <cofactor evidence="1 8">
        <name>heme</name>
        <dbReference type="ChEBI" id="CHEBI:30413"/>
    </cofactor>
</comment>
<dbReference type="PRINTS" id="PR00385">
    <property type="entry name" value="P450"/>
</dbReference>
<keyword evidence="5" id="KW-0560">Oxidoreductase</keyword>
<keyword evidence="9" id="KW-1133">Transmembrane helix</keyword>
<evidence type="ECO:0000256" key="8">
    <source>
        <dbReference type="PIRSR" id="PIRSR602401-1"/>
    </source>
</evidence>
<dbReference type="GO" id="GO:0020037">
    <property type="term" value="F:heme binding"/>
    <property type="evidence" value="ECO:0007669"/>
    <property type="project" value="InterPro"/>
</dbReference>
<dbReference type="InterPro" id="IPR047146">
    <property type="entry name" value="Cyt_P450_E_CYP52_fungi"/>
</dbReference>
<dbReference type="GO" id="GO:0016705">
    <property type="term" value="F:oxidoreductase activity, acting on paired donors, with incorporation or reduction of molecular oxygen"/>
    <property type="evidence" value="ECO:0007669"/>
    <property type="project" value="InterPro"/>
</dbReference>
<keyword evidence="6 8" id="KW-0408">Iron</keyword>
<keyword evidence="11" id="KW-1185">Reference proteome</keyword>
<keyword evidence="9" id="KW-0472">Membrane</keyword>
<evidence type="ECO:0000256" key="6">
    <source>
        <dbReference type="ARBA" id="ARBA00023004"/>
    </source>
</evidence>
<feature type="binding site" description="axial binding residue" evidence="8">
    <location>
        <position position="513"/>
    </location>
    <ligand>
        <name>heme</name>
        <dbReference type="ChEBI" id="CHEBI:30413"/>
    </ligand>
    <ligandPart>
        <name>Fe</name>
        <dbReference type="ChEBI" id="CHEBI:18248"/>
    </ligandPart>
</feature>
<dbReference type="PANTHER" id="PTHR24287:SF1">
    <property type="entry name" value="P450, PUTATIVE (EUROFUNG)-RELATED"/>
    <property type="match status" value="1"/>
</dbReference>
<dbReference type="Proteomes" id="UP000250043">
    <property type="component" value="Unassembled WGS sequence"/>
</dbReference>
<dbReference type="GO" id="GO:0005506">
    <property type="term" value="F:iron ion binding"/>
    <property type="evidence" value="ECO:0007669"/>
    <property type="project" value="InterPro"/>
</dbReference>
<proteinExistence type="inferred from homology"/>
<comment type="similarity">
    <text evidence="2">Belongs to the cytochrome P450 family.</text>
</comment>
<dbReference type="EMBL" id="KV722464">
    <property type="protein sequence ID" value="OCH88047.1"/>
    <property type="molecule type" value="Genomic_DNA"/>
</dbReference>
<dbReference type="SUPFAM" id="SSF48264">
    <property type="entry name" value="Cytochrome P450"/>
    <property type="match status" value="1"/>
</dbReference>
<evidence type="ECO:0000313" key="10">
    <source>
        <dbReference type="EMBL" id="OCH88047.1"/>
    </source>
</evidence>
<feature type="transmembrane region" description="Helical" evidence="9">
    <location>
        <begin position="41"/>
        <end position="59"/>
    </location>
</feature>
<dbReference type="PANTHER" id="PTHR24287">
    <property type="entry name" value="P450, PUTATIVE (EUROFUNG)-RELATED"/>
    <property type="match status" value="1"/>
</dbReference>
<dbReference type="Pfam" id="PF00067">
    <property type="entry name" value="p450"/>
    <property type="match status" value="1"/>
</dbReference>
<dbReference type="InterPro" id="IPR001128">
    <property type="entry name" value="Cyt_P450"/>
</dbReference>
<evidence type="ECO:0000313" key="11">
    <source>
        <dbReference type="Proteomes" id="UP000250043"/>
    </source>
</evidence>
<evidence type="ECO:0000256" key="7">
    <source>
        <dbReference type="ARBA" id="ARBA00023033"/>
    </source>
</evidence>
<reference evidence="10 11" key="1">
    <citation type="submission" date="2016-07" db="EMBL/GenBank/DDBJ databases">
        <title>Draft genome of the white-rot fungus Obba rivulosa 3A-2.</title>
        <authorList>
            <consortium name="DOE Joint Genome Institute"/>
            <person name="Miettinen O."/>
            <person name="Riley R."/>
            <person name="Acob R."/>
            <person name="Barry K."/>
            <person name="Cullen D."/>
            <person name="De Vries R."/>
            <person name="Hainaut M."/>
            <person name="Hatakka A."/>
            <person name="Henrissat B."/>
            <person name="Hilden K."/>
            <person name="Kuo R."/>
            <person name="Labutti K."/>
            <person name="Lipzen A."/>
            <person name="Makela M.R."/>
            <person name="Sandor L."/>
            <person name="Spatafora J.W."/>
            <person name="Grigoriev I.V."/>
            <person name="Hibbett D.S."/>
        </authorList>
    </citation>
    <scope>NUCLEOTIDE SEQUENCE [LARGE SCALE GENOMIC DNA]</scope>
    <source>
        <strain evidence="10 11">3A-2</strain>
    </source>
</reference>
<sequence>MPLFELPATAYRTRFLFRIVSAIQWPVAVTFFSLRLFGHQSWLVHILAWVACFPLWIVVTQQYSSWRNQRLARQYGAKAVPRVQGRWPGNIDVMLRLAKDLPTGYALQAFIDLLDEYNCDTLNMRILWKDTIISRDDLVMKAVQSTQFLAFERGFESIELMGTFLGRGVFVTDGEAWRQNRALIRPFFNKERISDINIIDEHAEQVLSILLESSRSNSVIDVQDLCARFTLDSGADFLLGLKTKSLTARRPVAFKARLGAKGAATDDDFGTFAYAFDHIQVVIGLRTRVGMMWPLNELSGDRTLPDAKVITDWIKPVVEEALREKAKKKELGLSETSEERTLLDSFVESTDDEAAVRYGLLNVLMAARDSTAALLSFTTYLLSLHPEVMRRLRQEVVDICGQSGRPSREVLQKMPYLEAVLSEALRLFPPAPMGARWAIEDTFVRCGDGSEVLHIPKGSRFNWITLALHRRKDFWGDDCEDFKPQRWLDPKMAARLAERPSMYIPFIQGPRMCPGQDFAKLEASYLLVRILQKFSRFELVPEALPQGAAPPEHWKHRKGRQASERCWPSTAFTMFIKGGLWMRVHE</sequence>
<keyword evidence="3 8" id="KW-0349">Heme</keyword>